<dbReference type="RefSeq" id="WP_216652509.1">
    <property type="nucleotide sequence ID" value="NZ_CP141058.1"/>
</dbReference>
<keyword evidence="3" id="KW-0406">Ion transport</keyword>
<accession>A0ABU5KB37</accession>
<sequence length="179" mass="19037">MTHAREQSQSTGTGRPPVARGVARALASTTAVCVLYFVLPLDHLGRLPVGVGLLAALGALVVVTVWQVHAVTRSTHPGVRAVEALAVILPVFLVLFAVSYYLLTLDDPDSFTAGALTRTDALYFTVTVFATVGFGDIAAVTQQARRLVTVQMVLDLLLIGVVIRVFVGAVERGRSRDGR</sequence>
<keyword evidence="1" id="KW-0812">Transmembrane</keyword>
<dbReference type="GO" id="GO:0034220">
    <property type="term" value="P:monoatomic ion transmembrane transport"/>
    <property type="evidence" value="ECO:0007669"/>
    <property type="project" value="UniProtKB-KW"/>
</dbReference>
<evidence type="ECO:0000256" key="1">
    <source>
        <dbReference type="SAM" id="Phobius"/>
    </source>
</evidence>
<feature type="transmembrane region" description="Helical" evidence="1">
    <location>
        <begin position="152"/>
        <end position="170"/>
    </location>
</feature>
<feature type="transmembrane region" description="Helical" evidence="1">
    <location>
        <begin position="21"/>
        <end position="39"/>
    </location>
</feature>
<keyword evidence="1" id="KW-0472">Membrane</keyword>
<protein>
    <submittedName>
        <fullName evidence="3">Potassium channel family protein</fullName>
    </submittedName>
</protein>
<gene>
    <name evidence="3" type="ORF">SFC79_10420</name>
</gene>
<keyword evidence="1" id="KW-1133">Transmembrane helix</keyword>
<keyword evidence="3" id="KW-0813">Transport</keyword>
<comment type="caution">
    <text evidence="3">The sequence shown here is derived from an EMBL/GenBank/DDBJ whole genome shotgun (WGS) entry which is preliminary data.</text>
</comment>
<evidence type="ECO:0000313" key="4">
    <source>
        <dbReference type="Proteomes" id="UP001291999"/>
    </source>
</evidence>
<keyword evidence="3" id="KW-0407">Ion channel</keyword>
<feature type="transmembrane region" description="Helical" evidence="1">
    <location>
        <begin position="84"/>
        <end position="102"/>
    </location>
</feature>
<reference evidence="3 4" key="1">
    <citation type="submission" date="2023-11" db="EMBL/GenBank/DDBJ databases">
        <title>Novel species in genus Nocardioides.</title>
        <authorList>
            <person name="Zhou H."/>
        </authorList>
    </citation>
    <scope>NUCLEOTIDE SEQUENCE [LARGE SCALE GENOMIC DNA]</scope>
    <source>
        <strain evidence="3 4">S-58</strain>
    </source>
</reference>
<proteinExistence type="predicted"/>
<dbReference type="Proteomes" id="UP001291999">
    <property type="component" value="Unassembled WGS sequence"/>
</dbReference>
<evidence type="ECO:0000259" key="2">
    <source>
        <dbReference type="Pfam" id="PF07885"/>
    </source>
</evidence>
<feature type="transmembrane region" description="Helical" evidence="1">
    <location>
        <begin position="122"/>
        <end position="140"/>
    </location>
</feature>
<keyword evidence="4" id="KW-1185">Reference proteome</keyword>
<evidence type="ECO:0000313" key="3">
    <source>
        <dbReference type="EMBL" id="MDZ5662178.1"/>
    </source>
</evidence>
<organism evidence="3 4">
    <name type="scientific">Nocardioides renjunii</name>
    <dbReference type="NCBI Taxonomy" id="3095075"/>
    <lineage>
        <taxon>Bacteria</taxon>
        <taxon>Bacillati</taxon>
        <taxon>Actinomycetota</taxon>
        <taxon>Actinomycetes</taxon>
        <taxon>Propionibacteriales</taxon>
        <taxon>Nocardioidaceae</taxon>
        <taxon>Nocardioides</taxon>
    </lineage>
</organism>
<name>A0ABU5KB37_9ACTN</name>
<feature type="domain" description="Potassium channel" evidence="2">
    <location>
        <begin position="91"/>
        <end position="170"/>
    </location>
</feature>
<dbReference type="InterPro" id="IPR013099">
    <property type="entry name" value="K_chnl_dom"/>
</dbReference>
<feature type="transmembrane region" description="Helical" evidence="1">
    <location>
        <begin position="51"/>
        <end position="72"/>
    </location>
</feature>
<dbReference type="EMBL" id="JAXQPW010000002">
    <property type="protein sequence ID" value="MDZ5662178.1"/>
    <property type="molecule type" value="Genomic_DNA"/>
</dbReference>
<dbReference type="Pfam" id="PF07885">
    <property type="entry name" value="Ion_trans_2"/>
    <property type="match status" value="1"/>
</dbReference>